<evidence type="ECO:0000313" key="2">
    <source>
        <dbReference type="Proteomes" id="UP001593940"/>
    </source>
</evidence>
<dbReference type="RefSeq" id="WP_377028996.1">
    <property type="nucleotide sequence ID" value="NZ_JBHOMY010000011.1"/>
</dbReference>
<comment type="caution">
    <text evidence="1">The sequence shown here is derived from an EMBL/GenBank/DDBJ whole genome shotgun (WGS) entry which is preliminary data.</text>
</comment>
<protein>
    <submittedName>
        <fullName evidence="1">Uncharacterized protein</fullName>
    </submittedName>
</protein>
<feature type="non-terminal residue" evidence="1">
    <location>
        <position position="1"/>
    </location>
</feature>
<dbReference type="EMBL" id="JBHOMY010000011">
    <property type="protein sequence ID" value="MFC1456088.1"/>
    <property type="molecule type" value="Genomic_DNA"/>
</dbReference>
<accession>A0ABV6Y480</accession>
<gene>
    <name evidence="1" type="ORF">ACETIH_04990</name>
</gene>
<proteinExistence type="predicted"/>
<name>A0ABV6Y480_9HYPH</name>
<dbReference type="Proteomes" id="UP001593940">
    <property type="component" value="Unassembled WGS sequence"/>
</dbReference>
<keyword evidence="2" id="KW-1185">Reference proteome</keyword>
<organism evidence="1 2">
    <name type="scientific">Microvirga arabica</name>
    <dbReference type="NCBI Taxonomy" id="1128671"/>
    <lineage>
        <taxon>Bacteria</taxon>
        <taxon>Pseudomonadati</taxon>
        <taxon>Pseudomonadota</taxon>
        <taxon>Alphaproteobacteria</taxon>
        <taxon>Hyphomicrobiales</taxon>
        <taxon>Methylobacteriaceae</taxon>
        <taxon>Microvirga</taxon>
    </lineage>
</organism>
<evidence type="ECO:0000313" key="1">
    <source>
        <dbReference type="EMBL" id="MFC1456088.1"/>
    </source>
</evidence>
<sequence length="65" mass="7039">VAASPIVTGKEAEENIPEPIRHAISFESGANDGLGYLFVFLPVNQHRVQPLRPSAVTHMMLLANS</sequence>
<reference evidence="1 2" key="1">
    <citation type="submission" date="2024-09" db="EMBL/GenBank/DDBJ databases">
        <title>Nodulacao em especies de Leguminosae Basais da Amazonia e Caracterizacao dos Rizobios e Bacterias Associadas aos Nodulos.</title>
        <authorList>
            <person name="Jambeiro I.C.A."/>
            <person name="Lopes I.S."/>
            <person name="Aguiar E.R.G.R."/>
            <person name="Santos A.F.J."/>
            <person name="Dos Santos J.M.F."/>
            <person name="Gross E."/>
        </authorList>
    </citation>
    <scope>NUCLEOTIDE SEQUENCE [LARGE SCALE GENOMIC DNA]</scope>
    <source>
        <strain evidence="1 2">BRUESC1165</strain>
    </source>
</reference>